<dbReference type="OrthoDB" id="8927495at2759"/>
<sequence>MDLINWSLNANDTIFSTRSLGSGEPDCPAGTFAAGYTMDAWERWRVVRLAALSVEDIKDIYLFGTMITGLLLIGLGIALVYREIRKTVTAVQNLTRLPVMIEAVGIAVSTETGTINRNMDNIMEKLTALQRQMDRFGDQNGLRE</sequence>
<proteinExistence type="predicted"/>
<accession>A0A3N0XUM0</accession>
<dbReference type="EMBL" id="RJVU01059915">
    <property type="protein sequence ID" value="ROJ62529.1"/>
    <property type="molecule type" value="Genomic_DNA"/>
</dbReference>
<protein>
    <submittedName>
        <fullName evidence="2">Uncharacterized protein</fullName>
    </submittedName>
</protein>
<reference evidence="2 3" key="1">
    <citation type="submission" date="2018-10" db="EMBL/GenBank/DDBJ databases">
        <title>Genome assembly for a Yunnan-Guizhou Plateau 3E fish, Anabarilius grahami (Regan), and its evolutionary and genetic applications.</title>
        <authorList>
            <person name="Jiang W."/>
        </authorList>
    </citation>
    <scope>NUCLEOTIDE SEQUENCE [LARGE SCALE GENOMIC DNA]</scope>
    <source>
        <strain evidence="2">AG-KIZ</strain>
        <tissue evidence="2">Muscle</tissue>
    </source>
</reference>
<organism evidence="2 3">
    <name type="scientific">Anabarilius grahami</name>
    <name type="common">Kanglang fish</name>
    <name type="synonym">Barilius grahami</name>
    <dbReference type="NCBI Taxonomy" id="495550"/>
    <lineage>
        <taxon>Eukaryota</taxon>
        <taxon>Metazoa</taxon>
        <taxon>Chordata</taxon>
        <taxon>Craniata</taxon>
        <taxon>Vertebrata</taxon>
        <taxon>Euteleostomi</taxon>
        <taxon>Actinopterygii</taxon>
        <taxon>Neopterygii</taxon>
        <taxon>Teleostei</taxon>
        <taxon>Ostariophysi</taxon>
        <taxon>Cypriniformes</taxon>
        <taxon>Xenocyprididae</taxon>
        <taxon>Xenocypridinae</taxon>
        <taxon>Xenocypridinae incertae sedis</taxon>
        <taxon>Anabarilius</taxon>
    </lineage>
</organism>
<comment type="caution">
    <text evidence="2">The sequence shown here is derived from an EMBL/GenBank/DDBJ whole genome shotgun (WGS) entry which is preliminary data.</text>
</comment>
<feature type="transmembrane region" description="Helical" evidence="1">
    <location>
        <begin position="60"/>
        <end position="81"/>
    </location>
</feature>
<evidence type="ECO:0000313" key="3">
    <source>
        <dbReference type="Proteomes" id="UP000281406"/>
    </source>
</evidence>
<evidence type="ECO:0000313" key="2">
    <source>
        <dbReference type="EMBL" id="ROJ62529.1"/>
    </source>
</evidence>
<dbReference type="AlphaFoldDB" id="A0A3N0XUM0"/>
<dbReference type="Proteomes" id="UP000281406">
    <property type="component" value="Unassembled WGS sequence"/>
</dbReference>
<keyword evidence="3" id="KW-1185">Reference proteome</keyword>
<name>A0A3N0XUM0_ANAGA</name>
<keyword evidence="1" id="KW-1133">Transmembrane helix</keyword>
<gene>
    <name evidence="2" type="ORF">DPX16_21515</name>
</gene>
<keyword evidence="1" id="KW-0812">Transmembrane</keyword>
<keyword evidence="1" id="KW-0472">Membrane</keyword>
<evidence type="ECO:0000256" key="1">
    <source>
        <dbReference type="SAM" id="Phobius"/>
    </source>
</evidence>